<dbReference type="Pfam" id="PF07729">
    <property type="entry name" value="FCD"/>
    <property type="match status" value="2"/>
</dbReference>
<feature type="domain" description="HTH gntR-type" evidence="5">
    <location>
        <begin position="278"/>
        <end position="348"/>
    </location>
</feature>
<name>A0ABN3UQM8_9ACTN</name>
<evidence type="ECO:0000259" key="5">
    <source>
        <dbReference type="PROSITE" id="PS50949"/>
    </source>
</evidence>
<dbReference type="Proteomes" id="UP001501842">
    <property type="component" value="Unassembled WGS sequence"/>
</dbReference>
<dbReference type="SMART" id="SM00895">
    <property type="entry name" value="FCD"/>
    <property type="match status" value="2"/>
</dbReference>
<proteinExistence type="predicted"/>
<dbReference type="RefSeq" id="WP_344456805.1">
    <property type="nucleotide sequence ID" value="NZ_BAAATZ010000034.1"/>
</dbReference>
<dbReference type="SUPFAM" id="SSF46785">
    <property type="entry name" value="Winged helix' DNA-binding domain"/>
    <property type="match status" value="2"/>
</dbReference>
<organism evidence="6 7">
    <name type="scientific">Actinocorallia aurantiaca</name>
    <dbReference type="NCBI Taxonomy" id="46204"/>
    <lineage>
        <taxon>Bacteria</taxon>
        <taxon>Bacillati</taxon>
        <taxon>Actinomycetota</taxon>
        <taxon>Actinomycetes</taxon>
        <taxon>Streptosporangiales</taxon>
        <taxon>Thermomonosporaceae</taxon>
        <taxon>Actinocorallia</taxon>
    </lineage>
</organism>
<feature type="domain" description="HTH gntR-type" evidence="5">
    <location>
        <begin position="32"/>
        <end position="102"/>
    </location>
</feature>
<dbReference type="InterPro" id="IPR036388">
    <property type="entry name" value="WH-like_DNA-bd_sf"/>
</dbReference>
<keyword evidence="2" id="KW-0238">DNA-binding</keyword>
<dbReference type="Gene3D" id="1.10.10.10">
    <property type="entry name" value="Winged helix-like DNA-binding domain superfamily/Winged helix DNA-binding domain"/>
    <property type="match status" value="2"/>
</dbReference>
<accession>A0ABN3UQM8</accession>
<dbReference type="InterPro" id="IPR011711">
    <property type="entry name" value="GntR_C"/>
</dbReference>
<dbReference type="PROSITE" id="PS50949">
    <property type="entry name" value="HTH_GNTR"/>
    <property type="match status" value="2"/>
</dbReference>
<dbReference type="Gene3D" id="1.20.120.530">
    <property type="entry name" value="GntR ligand-binding domain-like"/>
    <property type="match status" value="2"/>
</dbReference>
<dbReference type="InterPro" id="IPR000524">
    <property type="entry name" value="Tscrpt_reg_HTH_GntR"/>
</dbReference>
<dbReference type="Pfam" id="PF00392">
    <property type="entry name" value="GntR"/>
    <property type="match status" value="2"/>
</dbReference>
<keyword evidence="1" id="KW-0805">Transcription regulation</keyword>
<reference evidence="6 7" key="1">
    <citation type="journal article" date="2019" name="Int. J. Syst. Evol. Microbiol.">
        <title>The Global Catalogue of Microorganisms (GCM) 10K type strain sequencing project: providing services to taxonomists for standard genome sequencing and annotation.</title>
        <authorList>
            <consortium name="The Broad Institute Genomics Platform"/>
            <consortium name="The Broad Institute Genome Sequencing Center for Infectious Disease"/>
            <person name="Wu L."/>
            <person name="Ma J."/>
        </authorList>
    </citation>
    <scope>NUCLEOTIDE SEQUENCE [LARGE SCALE GENOMIC DNA]</scope>
    <source>
        <strain evidence="6 7">JCM 8201</strain>
    </source>
</reference>
<evidence type="ECO:0000256" key="1">
    <source>
        <dbReference type="ARBA" id="ARBA00023015"/>
    </source>
</evidence>
<feature type="region of interest" description="Disordered" evidence="4">
    <location>
        <begin position="400"/>
        <end position="422"/>
    </location>
</feature>
<gene>
    <name evidence="6" type="ORF">GCM10010439_66600</name>
</gene>
<comment type="caution">
    <text evidence="6">The sequence shown here is derived from an EMBL/GenBank/DDBJ whole genome shotgun (WGS) entry which is preliminary data.</text>
</comment>
<dbReference type="SMART" id="SM00345">
    <property type="entry name" value="HTH_GNTR"/>
    <property type="match status" value="2"/>
</dbReference>
<dbReference type="InterPro" id="IPR008920">
    <property type="entry name" value="TF_FadR/GntR_C"/>
</dbReference>
<dbReference type="PANTHER" id="PTHR43537:SF24">
    <property type="entry name" value="GLUCONATE OPERON TRANSCRIPTIONAL REPRESSOR"/>
    <property type="match status" value="1"/>
</dbReference>
<dbReference type="PANTHER" id="PTHR43537">
    <property type="entry name" value="TRANSCRIPTIONAL REGULATOR, GNTR FAMILY"/>
    <property type="match status" value="1"/>
</dbReference>
<feature type="region of interest" description="Disordered" evidence="4">
    <location>
        <begin position="1"/>
        <end position="29"/>
    </location>
</feature>
<dbReference type="SUPFAM" id="SSF48008">
    <property type="entry name" value="GntR ligand-binding domain-like"/>
    <property type="match status" value="2"/>
</dbReference>
<protein>
    <submittedName>
        <fullName evidence="6">FCD domain-containing protein</fullName>
    </submittedName>
</protein>
<dbReference type="EMBL" id="BAAATZ010000034">
    <property type="protein sequence ID" value="GAA2737264.1"/>
    <property type="molecule type" value="Genomic_DNA"/>
</dbReference>
<evidence type="ECO:0000313" key="6">
    <source>
        <dbReference type="EMBL" id="GAA2737264.1"/>
    </source>
</evidence>
<sequence>MSRLAVEADSRLARVRDGGGPAPGGRAAGSVGKLASQVARRIEAEVIGRGWPVGEILDSEPVLRERYGVSQTVLREAARLLEHHQVARMRRGRGGGLVICAPDAGPAVRAVVVYIEYVGATPGDVLHARRLIEPLVGRLATERIDEGGIARLRATLAAELSSRRHGDWADGLFHAVLSEMTGNPVLQLFIDVLEQLTYRHAGVFGHIPRDELLRFTEVSHHRHAEIIDAAVAGDAPRAEVGLLEHLDEVVAWLGIGTDRERRGPVAPAAAPANLGTGTTLAETVAARIYQDVVDRGLRPGAVLGSEAELMDRYETSRAVLRAAVRLLEHHSVAASRRGPGGGLVVTPQAPQAAIDASALYLAFRGVTAEDLDLVREAIEAGTVARVAALRDEPDVARRLAELADRPPREPRDDDPAGDGGFHAELAGLAGNPVLSLFLRIITDLSRRIRAAHGGSVPPGACLDGFDRAHGEILGAIRDGDAGLAQHRMRRHLSS</sequence>
<keyword evidence="3" id="KW-0804">Transcription</keyword>
<evidence type="ECO:0000256" key="3">
    <source>
        <dbReference type="ARBA" id="ARBA00023163"/>
    </source>
</evidence>
<evidence type="ECO:0000256" key="2">
    <source>
        <dbReference type="ARBA" id="ARBA00023125"/>
    </source>
</evidence>
<feature type="compositionally biased region" description="Basic and acidic residues" evidence="4">
    <location>
        <begin position="400"/>
        <end position="414"/>
    </location>
</feature>
<feature type="compositionally biased region" description="Basic and acidic residues" evidence="4">
    <location>
        <begin position="1"/>
        <end position="17"/>
    </location>
</feature>
<evidence type="ECO:0000256" key="4">
    <source>
        <dbReference type="SAM" id="MobiDB-lite"/>
    </source>
</evidence>
<keyword evidence="7" id="KW-1185">Reference proteome</keyword>
<dbReference type="InterPro" id="IPR036390">
    <property type="entry name" value="WH_DNA-bd_sf"/>
</dbReference>
<evidence type="ECO:0000313" key="7">
    <source>
        <dbReference type="Proteomes" id="UP001501842"/>
    </source>
</evidence>
<feature type="compositionally biased region" description="Gly residues" evidence="4">
    <location>
        <begin position="18"/>
        <end position="27"/>
    </location>
</feature>